<accession>A0A938B3D2</accession>
<dbReference type="Proteomes" id="UP000712673">
    <property type="component" value="Unassembled WGS sequence"/>
</dbReference>
<dbReference type="Gene3D" id="3.40.50.200">
    <property type="entry name" value="Peptidase S8/S53 domain"/>
    <property type="match status" value="1"/>
</dbReference>
<proteinExistence type="inferred from homology"/>
<dbReference type="GO" id="GO:0004252">
    <property type="term" value="F:serine-type endopeptidase activity"/>
    <property type="evidence" value="ECO:0007669"/>
    <property type="project" value="InterPro"/>
</dbReference>
<feature type="domain" description="Peptidase S8/S53" evidence="8">
    <location>
        <begin position="95"/>
        <end position="260"/>
    </location>
</feature>
<gene>
    <name evidence="9" type="ORF">FJZ47_07760</name>
</gene>
<evidence type="ECO:0000256" key="6">
    <source>
        <dbReference type="SAM" id="MobiDB-lite"/>
    </source>
</evidence>
<dbReference type="Pfam" id="PF00082">
    <property type="entry name" value="Peptidase_S8"/>
    <property type="match status" value="1"/>
</dbReference>
<dbReference type="PROSITE" id="PS00138">
    <property type="entry name" value="SUBTILASE_SER"/>
    <property type="match status" value="1"/>
</dbReference>
<dbReference type="EMBL" id="VGLS01000180">
    <property type="protein sequence ID" value="MBM3223678.1"/>
    <property type="molecule type" value="Genomic_DNA"/>
</dbReference>
<feature type="transmembrane region" description="Helical" evidence="7">
    <location>
        <begin position="313"/>
        <end position="335"/>
    </location>
</feature>
<evidence type="ECO:0000256" key="4">
    <source>
        <dbReference type="ARBA" id="ARBA00022825"/>
    </source>
</evidence>
<organism evidence="9 10">
    <name type="scientific">Tectimicrobiota bacterium</name>
    <dbReference type="NCBI Taxonomy" id="2528274"/>
    <lineage>
        <taxon>Bacteria</taxon>
        <taxon>Pseudomonadati</taxon>
        <taxon>Nitrospinota/Tectimicrobiota group</taxon>
        <taxon>Candidatus Tectimicrobiota</taxon>
    </lineage>
</organism>
<reference evidence="9" key="1">
    <citation type="submission" date="2019-03" db="EMBL/GenBank/DDBJ databases">
        <title>Lake Tanganyika Metagenome-Assembled Genomes (MAGs).</title>
        <authorList>
            <person name="Tran P."/>
        </authorList>
    </citation>
    <scope>NUCLEOTIDE SEQUENCE</scope>
    <source>
        <strain evidence="9">K_DeepCast_65m_m2_066</strain>
    </source>
</reference>
<evidence type="ECO:0000256" key="3">
    <source>
        <dbReference type="ARBA" id="ARBA00022801"/>
    </source>
</evidence>
<evidence type="ECO:0000256" key="5">
    <source>
        <dbReference type="PROSITE-ProRule" id="PRU01240"/>
    </source>
</evidence>
<comment type="caution">
    <text evidence="5">Lacks conserved residue(s) required for the propagation of feature annotation.</text>
</comment>
<comment type="caution">
    <text evidence="9">The sequence shown here is derived from an EMBL/GenBank/DDBJ whole genome shotgun (WGS) entry which is preliminary data.</text>
</comment>
<dbReference type="PANTHER" id="PTHR43806">
    <property type="entry name" value="PEPTIDASE S8"/>
    <property type="match status" value="1"/>
</dbReference>
<dbReference type="AlphaFoldDB" id="A0A938B3D2"/>
<evidence type="ECO:0000256" key="1">
    <source>
        <dbReference type="ARBA" id="ARBA00011073"/>
    </source>
</evidence>
<dbReference type="InterPro" id="IPR036852">
    <property type="entry name" value="Peptidase_S8/S53_dom_sf"/>
</dbReference>
<feature type="region of interest" description="Disordered" evidence="6">
    <location>
        <begin position="435"/>
        <end position="464"/>
    </location>
</feature>
<evidence type="ECO:0000256" key="2">
    <source>
        <dbReference type="ARBA" id="ARBA00022670"/>
    </source>
</evidence>
<feature type="compositionally biased region" description="Basic and acidic residues" evidence="6">
    <location>
        <begin position="452"/>
        <end position="464"/>
    </location>
</feature>
<dbReference type="InterPro" id="IPR000209">
    <property type="entry name" value="Peptidase_S8/S53_dom"/>
</dbReference>
<keyword evidence="2" id="KW-0645">Protease</keyword>
<keyword evidence="7" id="KW-0812">Transmembrane</keyword>
<keyword evidence="7" id="KW-0472">Membrane</keyword>
<feature type="transmembrane region" description="Helical" evidence="7">
    <location>
        <begin position="21"/>
        <end position="40"/>
    </location>
</feature>
<keyword evidence="7" id="KW-1133">Transmembrane helix</keyword>
<evidence type="ECO:0000313" key="9">
    <source>
        <dbReference type="EMBL" id="MBM3223678.1"/>
    </source>
</evidence>
<dbReference type="InterPro" id="IPR023828">
    <property type="entry name" value="Peptidase_S8_Ser-AS"/>
</dbReference>
<dbReference type="PANTHER" id="PTHR43806:SF11">
    <property type="entry name" value="CEREVISIN-RELATED"/>
    <property type="match status" value="1"/>
</dbReference>
<name>A0A938B3D2_UNCTE</name>
<dbReference type="PROSITE" id="PS51892">
    <property type="entry name" value="SUBTILASE"/>
    <property type="match status" value="1"/>
</dbReference>
<sequence>MDCPAKKAPGMAGDGVKHRQRLVLLAGVLLVCGAWLWLVLAGQPTDLPASETETSPPALARQQVVIFLVDTADYFDAHGEHVHSVVRQQCAACAIHLVNLHRDLSTPAIIQALEHIQAVRQTHDPSTTALVNLSLGTYTYDAVLHARVRSLTATGVVLLASAGNDHTAQPFYPAAFPEVFGVCSSTRYSRVKAPYSNFGPWVSLCAPGLQYVTRPGHEGGLATGTSFASPMVAGALGQLLLEAPCVNPRAGLRALQRTADPPADTHYALGAGLLNSTQARAYVRHLYPCQQPPGFWQRWYARLYQMGTGMATYAGLVLYFVVSIFALPFVLAFLIDRYERRTAQRQYQSLYEAYVGTPAYRQQQLNTLRRAYARTHRLRRRQRAELAALLHALELHGEPCWWCGAAATVPQTCDWAPAHVQPACSRCGWEVQATTPRQEAEPTDVGLPLAGRGREEEGGRTPEP</sequence>
<keyword evidence="4" id="KW-0720">Serine protease</keyword>
<protein>
    <recommendedName>
        <fullName evidence="8">Peptidase S8/S53 domain-containing protein</fullName>
    </recommendedName>
</protein>
<dbReference type="InterPro" id="IPR050131">
    <property type="entry name" value="Peptidase_S8_subtilisin-like"/>
</dbReference>
<evidence type="ECO:0000256" key="7">
    <source>
        <dbReference type="SAM" id="Phobius"/>
    </source>
</evidence>
<dbReference type="GO" id="GO:0006508">
    <property type="term" value="P:proteolysis"/>
    <property type="evidence" value="ECO:0007669"/>
    <property type="project" value="UniProtKB-KW"/>
</dbReference>
<evidence type="ECO:0000313" key="10">
    <source>
        <dbReference type="Proteomes" id="UP000712673"/>
    </source>
</evidence>
<keyword evidence="3" id="KW-0378">Hydrolase</keyword>
<comment type="similarity">
    <text evidence="1 5">Belongs to the peptidase S8 family.</text>
</comment>
<evidence type="ECO:0000259" key="8">
    <source>
        <dbReference type="Pfam" id="PF00082"/>
    </source>
</evidence>
<dbReference type="SUPFAM" id="SSF52743">
    <property type="entry name" value="Subtilisin-like"/>
    <property type="match status" value="1"/>
</dbReference>